<name>A0ABT1PJE4_9ACTN</name>
<protein>
    <submittedName>
        <fullName evidence="1">Type VII secretion target</fullName>
    </submittedName>
</protein>
<dbReference type="Gene3D" id="1.10.287.1060">
    <property type="entry name" value="ESAT-6-like"/>
    <property type="match status" value="1"/>
</dbReference>
<dbReference type="Proteomes" id="UP001206206">
    <property type="component" value="Unassembled WGS sequence"/>
</dbReference>
<comment type="caution">
    <text evidence="1">The sequence shown here is derived from an EMBL/GenBank/DDBJ whole genome shotgun (WGS) entry which is preliminary data.</text>
</comment>
<dbReference type="EMBL" id="JANFNH010000026">
    <property type="protein sequence ID" value="MCQ4044368.1"/>
    <property type="molecule type" value="Genomic_DNA"/>
</dbReference>
<evidence type="ECO:0000313" key="2">
    <source>
        <dbReference type="Proteomes" id="UP001206206"/>
    </source>
</evidence>
<dbReference type="RefSeq" id="WP_255930175.1">
    <property type="nucleotide sequence ID" value="NZ_JANFNH010000026.1"/>
</dbReference>
<organism evidence="1 2">
    <name type="scientific">Streptantibioticus rubrisoli</name>
    <dbReference type="NCBI Taxonomy" id="1387313"/>
    <lineage>
        <taxon>Bacteria</taxon>
        <taxon>Bacillati</taxon>
        <taxon>Actinomycetota</taxon>
        <taxon>Actinomycetes</taxon>
        <taxon>Kitasatosporales</taxon>
        <taxon>Streptomycetaceae</taxon>
        <taxon>Streptantibioticus</taxon>
    </lineage>
</organism>
<proteinExistence type="predicted"/>
<reference evidence="1 2" key="1">
    <citation type="submission" date="2022-06" db="EMBL/GenBank/DDBJ databases">
        <title>Draft genome sequence of type strain Streptomyces rubrisoli DSM 42083.</title>
        <authorList>
            <person name="Duangmal K."/>
            <person name="Klaysubun C."/>
        </authorList>
    </citation>
    <scope>NUCLEOTIDE SEQUENCE [LARGE SCALE GENOMIC DNA]</scope>
    <source>
        <strain evidence="1 2">DSM 42083</strain>
    </source>
</reference>
<sequence length="108" mass="11320">MTDTPDIGINTAGVAKAGGDVGALADAANKHVSHAVDASYDVGDSQWGWQSGTYLNVCARTWEDHMVDLVNRVGQTAKDLSDAAKAYDVTDAEAARRMRLALGDLGKG</sequence>
<accession>A0ABT1PJE4</accession>
<evidence type="ECO:0000313" key="1">
    <source>
        <dbReference type="EMBL" id="MCQ4044368.1"/>
    </source>
</evidence>
<gene>
    <name evidence="1" type="ORF">NON19_20625</name>
</gene>
<keyword evidence="2" id="KW-1185">Reference proteome</keyword>